<reference evidence="2" key="1">
    <citation type="journal article" date="2023" name="Mol. Phylogenet. Evol.">
        <title>Genome-scale phylogeny and comparative genomics of the fungal order Sordariales.</title>
        <authorList>
            <person name="Hensen N."/>
            <person name="Bonometti L."/>
            <person name="Westerberg I."/>
            <person name="Brannstrom I.O."/>
            <person name="Guillou S."/>
            <person name="Cros-Aarteil S."/>
            <person name="Calhoun S."/>
            <person name="Haridas S."/>
            <person name="Kuo A."/>
            <person name="Mondo S."/>
            <person name="Pangilinan J."/>
            <person name="Riley R."/>
            <person name="LaButti K."/>
            <person name="Andreopoulos B."/>
            <person name="Lipzen A."/>
            <person name="Chen C."/>
            <person name="Yan M."/>
            <person name="Daum C."/>
            <person name="Ng V."/>
            <person name="Clum A."/>
            <person name="Steindorff A."/>
            <person name="Ohm R.A."/>
            <person name="Martin F."/>
            <person name="Silar P."/>
            <person name="Natvig D.O."/>
            <person name="Lalanne C."/>
            <person name="Gautier V."/>
            <person name="Ament-Velasquez S.L."/>
            <person name="Kruys A."/>
            <person name="Hutchinson M.I."/>
            <person name="Powell A.J."/>
            <person name="Barry K."/>
            <person name="Miller A.N."/>
            <person name="Grigoriev I.V."/>
            <person name="Debuchy R."/>
            <person name="Gladieux P."/>
            <person name="Hiltunen Thoren M."/>
            <person name="Johannesson H."/>
        </authorList>
    </citation>
    <scope>NUCLEOTIDE SEQUENCE</scope>
    <source>
        <strain evidence="2">CBS 532.94</strain>
    </source>
</reference>
<proteinExistence type="predicted"/>
<reference evidence="2" key="2">
    <citation type="submission" date="2023-05" db="EMBL/GenBank/DDBJ databases">
        <authorList>
            <consortium name="Lawrence Berkeley National Laboratory"/>
            <person name="Steindorff A."/>
            <person name="Hensen N."/>
            <person name="Bonometti L."/>
            <person name="Westerberg I."/>
            <person name="Brannstrom I.O."/>
            <person name="Guillou S."/>
            <person name="Cros-Aarteil S."/>
            <person name="Calhoun S."/>
            <person name="Haridas S."/>
            <person name="Kuo A."/>
            <person name="Mondo S."/>
            <person name="Pangilinan J."/>
            <person name="Riley R."/>
            <person name="Labutti K."/>
            <person name="Andreopoulos B."/>
            <person name="Lipzen A."/>
            <person name="Chen C."/>
            <person name="Yanf M."/>
            <person name="Daum C."/>
            <person name="Ng V."/>
            <person name="Clum A."/>
            <person name="Ohm R."/>
            <person name="Martin F."/>
            <person name="Silar P."/>
            <person name="Natvig D."/>
            <person name="Lalanne C."/>
            <person name="Gautier V."/>
            <person name="Ament-Velasquez S.L."/>
            <person name="Kruys A."/>
            <person name="Hutchinson M.I."/>
            <person name="Powell A.J."/>
            <person name="Barry K."/>
            <person name="Miller A.N."/>
            <person name="Grigoriev I.V."/>
            <person name="Debuchy R."/>
            <person name="Gladieux P."/>
            <person name="Thoren M.H."/>
            <person name="Johannesson H."/>
        </authorList>
    </citation>
    <scope>NUCLEOTIDE SEQUENCE</scope>
    <source>
        <strain evidence="2">CBS 532.94</strain>
    </source>
</reference>
<dbReference type="AlphaFoldDB" id="A0AAN7C159"/>
<feature type="region of interest" description="Disordered" evidence="1">
    <location>
        <begin position="315"/>
        <end position="337"/>
    </location>
</feature>
<evidence type="ECO:0000313" key="3">
    <source>
        <dbReference type="Proteomes" id="UP001303760"/>
    </source>
</evidence>
<gene>
    <name evidence="2" type="ORF">C8A03DRAFT_38868</name>
</gene>
<sequence length="512" mass="58202">MTTREPRRTDGFMARSGSAELILRILQCCDSTRDLLALVSTCRRVCGVWRGNVAAAQWPVWLRQIPHFQDAVMAARMTQLVIDAERRGELPPTRISPRQLQQQRQQPTLSELRAALDLTYPSDRPAGRLGYGVPAEDPARMPEWTARVSLAVFRLLIVGAGLAGAYKESLLKALEHPDPEIKALPRRVPRDYSQDNGRNSLGQKELAFLLRFAVCDLDATLEAHDAVFGPIADWLLDSILSDKESRQAMADRFEQGCYYGRAGFCFSQAEEGHCPVDLLADGRGSHSDDHLVVWELMKMLWLVEQVRPYGLDHGVLDRRAPRPPSAQPDVGADENNRGPLESAVAVFFGMFRAEETLLLTTPTGGPWRRLITHPAVPETKEEDHRDGKLPRSMSVAVFFDYIFNHSGRPNHIEETGEPVAPLELECFEYFLQRHLGLCLDSQAFREDELEYMERSFQEFVGTITIFSHDDVENRCSFDYGDGRLNQANFLDDSEMLTEYLPNFTRFYQQRRW</sequence>
<keyword evidence="3" id="KW-1185">Reference proteome</keyword>
<protein>
    <submittedName>
        <fullName evidence="2">Uncharacterized protein</fullName>
    </submittedName>
</protein>
<organism evidence="2 3">
    <name type="scientific">Achaetomium macrosporum</name>
    <dbReference type="NCBI Taxonomy" id="79813"/>
    <lineage>
        <taxon>Eukaryota</taxon>
        <taxon>Fungi</taxon>
        <taxon>Dikarya</taxon>
        <taxon>Ascomycota</taxon>
        <taxon>Pezizomycotina</taxon>
        <taxon>Sordariomycetes</taxon>
        <taxon>Sordariomycetidae</taxon>
        <taxon>Sordariales</taxon>
        <taxon>Chaetomiaceae</taxon>
        <taxon>Achaetomium</taxon>
    </lineage>
</organism>
<evidence type="ECO:0000313" key="2">
    <source>
        <dbReference type="EMBL" id="KAK4233428.1"/>
    </source>
</evidence>
<evidence type="ECO:0000256" key="1">
    <source>
        <dbReference type="SAM" id="MobiDB-lite"/>
    </source>
</evidence>
<comment type="caution">
    <text evidence="2">The sequence shown here is derived from an EMBL/GenBank/DDBJ whole genome shotgun (WGS) entry which is preliminary data.</text>
</comment>
<accession>A0AAN7C159</accession>
<dbReference type="Proteomes" id="UP001303760">
    <property type="component" value="Unassembled WGS sequence"/>
</dbReference>
<name>A0AAN7C159_9PEZI</name>
<dbReference type="EMBL" id="MU860560">
    <property type="protein sequence ID" value="KAK4233428.1"/>
    <property type="molecule type" value="Genomic_DNA"/>
</dbReference>